<dbReference type="AlphaFoldDB" id="A0A6I2MG69"/>
<comment type="caution">
    <text evidence="1">The sequence shown here is derived from an EMBL/GenBank/DDBJ whole genome shotgun (WGS) entry which is preliminary data.</text>
</comment>
<reference evidence="1 2" key="1">
    <citation type="submission" date="2019-11" db="EMBL/GenBank/DDBJ databases">
        <title>Bacillus idriensis genome.</title>
        <authorList>
            <person name="Konopka E.N."/>
            <person name="Newman J.D."/>
        </authorList>
    </citation>
    <scope>NUCLEOTIDE SEQUENCE [LARGE SCALE GENOMIC DNA]</scope>
    <source>
        <strain evidence="1 2">DSM 19097</strain>
    </source>
</reference>
<keyword evidence="2" id="KW-1185">Reference proteome</keyword>
<proteinExistence type="predicted"/>
<sequence length="78" mass="9024">MKQHQNGGEKMKDIQKIKDLRDEAWGLAYDLEINSSKEEKEILSDLSNDINKSIVRINDYKKIEKSPLAKVSFKESTI</sequence>
<gene>
    <name evidence="1" type="ORF">GJU41_12545</name>
</gene>
<evidence type="ECO:0000313" key="1">
    <source>
        <dbReference type="EMBL" id="MRX54803.1"/>
    </source>
</evidence>
<evidence type="ECO:0000313" key="2">
    <source>
        <dbReference type="Proteomes" id="UP000441585"/>
    </source>
</evidence>
<organism evidence="1 2">
    <name type="scientific">Metabacillus idriensis</name>
    <dbReference type="NCBI Taxonomy" id="324768"/>
    <lineage>
        <taxon>Bacteria</taxon>
        <taxon>Bacillati</taxon>
        <taxon>Bacillota</taxon>
        <taxon>Bacilli</taxon>
        <taxon>Bacillales</taxon>
        <taxon>Bacillaceae</taxon>
        <taxon>Metabacillus</taxon>
    </lineage>
</organism>
<name>A0A6I2MG69_9BACI</name>
<accession>A0A6I2MG69</accession>
<dbReference type="EMBL" id="WKKF01000002">
    <property type="protein sequence ID" value="MRX54803.1"/>
    <property type="molecule type" value="Genomic_DNA"/>
</dbReference>
<protein>
    <submittedName>
        <fullName evidence="1">Uncharacterized protein</fullName>
    </submittedName>
</protein>
<dbReference type="Proteomes" id="UP000441585">
    <property type="component" value="Unassembled WGS sequence"/>
</dbReference>
<dbReference type="RefSeq" id="WP_154318758.1">
    <property type="nucleotide sequence ID" value="NZ_CAJGAA010000002.1"/>
</dbReference>